<dbReference type="EMBL" id="AAEW02000021">
    <property type="protein sequence ID" value="EAT14615.1"/>
    <property type="molecule type" value="Genomic_DNA"/>
</dbReference>
<accession>Q1JWF3</accession>
<proteinExistence type="predicted"/>
<dbReference type="PROSITE" id="PS51257">
    <property type="entry name" value="PROKAR_LIPOPROTEIN"/>
    <property type="match status" value="1"/>
</dbReference>
<gene>
    <name evidence="1" type="ORF">Dace_0444</name>
</gene>
<dbReference type="Proteomes" id="UP000005695">
    <property type="component" value="Unassembled WGS sequence"/>
</dbReference>
<dbReference type="OrthoDB" id="9991168at2"/>
<comment type="caution">
    <text evidence="1">The sequence shown here is derived from an EMBL/GenBank/DDBJ whole genome shotgun (WGS) entry which is preliminary data.</text>
</comment>
<evidence type="ECO:0000313" key="1">
    <source>
        <dbReference type="EMBL" id="EAT14615.1"/>
    </source>
</evidence>
<dbReference type="AlphaFoldDB" id="Q1JWF3"/>
<protein>
    <submittedName>
        <fullName evidence="1">Uncharacterized protein</fullName>
    </submittedName>
</protein>
<organism evidence="1 2">
    <name type="scientific">Desulfuromonas acetoxidans (strain DSM 684 / 11070)</name>
    <dbReference type="NCBI Taxonomy" id="281689"/>
    <lineage>
        <taxon>Bacteria</taxon>
        <taxon>Pseudomonadati</taxon>
        <taxon>Thermodesulfobacteriota</taxon>
        <taxon>Desulfuromonadia</taxon>
        <taxon>Desulfuromonadales</taxon>
        <taxon>Desulfuromonadaceae</taxon>
        <taxon>Desulfuromonas</taxon>
    </lineage>
</organism>
<keyword evidence="2" id="KW-1185">Reference proteome</keyword>
<reference evidence="1" key="1">
    <citation type="submission" date="2006-05" db="EMBL/GenBank/DDBJ databases">
        <title>Annotation of the draft genome assembly of Desulfuromonas acetoxidans DSM 684.</title>
        <authorList>
            <consortium name="US DOE Joint Genome Institute (JGI-ORNL)"/>
            <person name="Larimer F."/>
            <person name="Land M."/>
            <person name="Hauser L."/>
        </authorList>
    </citation>
    <scope>NUCLEOTIDE SEQUENCE [LARGE SCALE GENOMIC DNA]</scope>
    <source>
        <strain evidence="1">DSM 684</strain>
    </source>
</reference>
<evidence type="ECO:0000313" key="2">
    <source>
        <dbReference type="Proteomes" id="UP000005695"/>
    </source>
</evidence>
<name>Q1JWF3_DESA6</name>
<dbReference type="RefSeq" id="WP_006002483.1">
    <property type="nucleotide sequence ID" value="NZ_AAEW02000021.1"/>
</dbReference>
<sequence>MKKNNYIMELMLILLLTLYGCGDDSSSRSSQPSEVDAESFTLRAVELWEDYDYSMVNPDGTTDSDGDGDIDADDAVVFVETFQEMGYSVPPTTVQGLFDNEYTSNGYAEDGSDPDVAVNDFSYTLASSVTQDDLKNMRWELLSVGDIIFIDYDNDFVWDNAAIYLGAYGEFDHAAFFVSDYYDKALVVDLDWDEEIINLDISFGYSAVRTPDYENISADRL</sequence>
<reference evidence="1" key="2">
    <citation type="submission" date="2006-05" db="EMBL/GenBank/DDBJ databases">
        <title>Sequencing of the draft genome and assembly of Desulfuromonas acetoxidans DSM 684.</title>
        <authorList>
            <consortium name="US DOE Joint Genome Institute (JGI-PGF)"/>
            <person name="Copeland A."/>
            <person name="Lucas S."/>
            <person name="Lapidus A."/>
            <person name="Barry K."/>
            <person name="Detter J.C."/>
            <person name="Glavina del Rio T."/>
            <person name="Hammon N."/>
            <person name="Israni S."/>
            <person name="Dalin E."/>
            <person name="Tice H."/>
            <person name="Bruce D."/>
            <person name="Pitluck S."/>
            <person name="Richardson P."/>
        </authorList>
    </citation>
    <scope>NUCLEOTIDE SEQUENCE [LARGE SCALE GENOMIC DNA]</scope>
    <source>
        <strain evidence="1">DSM 684</strain>
    </source>
</reference>